<dbReference type="AlphaFoldDB" id="A0A1B2DTK0"/>
<accession>A0A1B2DTK0</accession>
<sequence>MDSDYYKQWACQKMIESSQAHIWEGHWACAVLALIGVLEEKLVPATLEAAILQNLEKTVEEHPNEKLYRMDKAYAGFRDGILSVLIQRGQSCHALGHDVIYAYYIFEALSRSKIPVTAELFNAMTVLLEGFARSGPGYVTINESNIIIAPEETPATATRVPLAPAAVLDLFHSFHRPYPMEKGDMQLGHLLTHGHSIIGLQQQFQEPRLVQLENSLFRRLDILAYANGLESNQPELAPAFTTTVSSPLEQPFWEQALKDSRHGHSYKYAYSYLKLNRMAGRNPSDFKSFSRIL</sequence>
<reference evidence="1" key="1">
    <citation type="submission" date="2016-08" db="EMBL/GenBank/DDBJ databases">
        <title>Complete Genome Seqeunce of Paenibacillus sp. BIHB 4019 from tea rhizoplane.</title>
        <authorList>
            <person name="Thakur R."/>
            <person name="Swarnkar M.K."/>
            <person name="Gulati A."/>
        </authorList>
    </citation>
    <scope>NUCLEOTIDE SEQUENCE [LARGE SCALE GENOMIC DNA]</scope>
    <source>
        <strain evidence="1">BIHB4019</strain>
    </source>
</reference>
<protein>
    <submittedName>
        <fullName evidence="1">Uncharacterized protein</fullName>
    </submittedName>
</protein>
<organism evidence="1">
    <name type="scientific">Paenibacillus sp. BIHB 4019</name>
    <dbReference type="NCBI Taxonomy" id="1870819"/>
    <lineage>
        <taxon>Bacteria</taxon>
        <taxon>Bacillati</taxon>
        <taxon>Bacillota</taxon>
        <taxon>Bacilli</taxon>
        <taxon>Bacillales</taxon>
        <taxon>Paenibacillaceae</taxon>
        <taxon>Paenibacillus</taxon>
    </lineage>
</organism>
<name>A0A1B2DTK0_9BACL</name>
<evidence type="ECO:0000313" key="1">
    <source>
        <dbReference type="EMBL" id="ANY71031.1"/>
    </source>
</evidence>
<proteinExistence type="predicted"/>
<gene>
    <name evidence="1" type="ORF">BBD42_27885</name>
</gene>
<dbReference type="EMBL" id="CP016808">
    <property type="protein sequence ID" value="ANY71031.1"/>
    <property type="molecule type" value="Genomic_DNA"/>
</dbReference>